<protein>
    <submittedName>
        <fullName evidence="1">Uncharacterized protein</fullName>
    </submittedName>
</protein>
<sequence length="92" mass="10758">MVFKDFAQFERLQSYIQGNSICATSGFDLYGIFFPLRTNYELVRILKTYNSANDLEGTRKRYMMYVLGNKCNTCVTVYRLSKLQLNNMQGNK</sequence>
<accession>A0ABQ9EYV8</accession>
<name>A0ABQ9EYV8_TEGGR</name>
<organism evidence="1 2">
    <name type="scientific">Tegillarca granosa</name>
    <name type="common">Malaysian cockle</name>
    <name type="synonym">Anadara granosa</name>
    <dbReference type="NCBI Taxonomy" id="220873"/>
    <lineage>
        <taxon>Eukaryota</taxon>
        <taxon>Metazoa</taxon>
        <taxon>Spiralia</taxon>
        <taxon>Lophotrochozoa</taxon>
        <taxon>Mollusca</taxon>
        <taxon>Bivalvia</taxon>
        <taxon>Autobranchia</taxon>
        <taxon>Pteriomorphia</taxon>
        <taxon>Arcoida</taxon>
        <taxon>Arcoidea</taxon>
        <taxon>Arcidae</taxon>
        <taxon>Tegillarca</taxon>
    </lineage>
</organism>
<keyword evidence="2" id="KW-1185">Reference proteome</keyword>
<dbReference type="Proteomes" id="UP001217089">
    <property type="component" value="Unassembled WGS sequence"/>
</dbReference>
<proteinExistence type="predicted"/>
<evidence type="ECO:0000313" key="1">
    <source>
        <dbReference type="EMBL" id="KAJ8310340.1"/>
    </source>
</evidence>
<reference evidence="1 2" key="1">
    <citation type="submission" date="2022-12" db="EMBL/GenBank/DDBJ databases">
        <title>Chromosome-level genome of Tegillarca granosa.</title>
        <authorList>
            <person name="Kim J."/>
        </authorList>
    </citation>
    <scope>NUCLEOTIDE SEQUENCE [LARGE SCALE GENOMIC DNA]</scope>
    <source>
        <strain evidence="1">Teg-2019</strain>
        <tissue evidence="1">Adductor muscle</tissue>
    </source>
</reference>
<dbReference type="EMBL" id="JARBDR010000640">
    <property type="protein sequence ID" value="KAJ8310340.1"/>
    <property type="molecule type" value="Genomic_DNA"/>
</dbReference>
<gene>
    <name evidence="1" type="ORF">KUTeg_012205</name>
</gene>
<evidence type="ECO:0000313" key="2">
    <source>
        <dbReference type="Proteomes" id="UP001217089"/>
    </source>
</evidence>
<comment type="caution">
    <text evidence="1">The sequence shown here is derived from an EMBL/GenBank/DDBJ whole genome shotgun (WGS) entry which is preliminary data.</text>
</comment>